<evidence type="ECO:0000313" key="1">
    <source>
        <dbReference type="EMBL" id="CDS01101.1"/>
    </source>
</evidence>
<sequence length="35" mass="4092">MRISELPLRVGLTTTPHKRNAQRRLLAKVESYWLG</sequence>
<protein>
    <submittedName>
        <fullName evidence="1">Uncharacterized protein</fullName>
    </submittedName>
</protein>
<dbReference type="AlphaFoldDB" id="A0A0F7RVX0"/>
<keyword evidence="2" id="KW-1185">Reference proteome</keyword>
<accession>A0A0F7RVX0</accession>
<dbReference type="EMBL" id="CCFA01003519">
    <property type="protein sequence ID" value="CDS01101.1"/>
    <property type="molecule type" value="Genomic_DNA"/>
</dbReference>
<organism evidence="1 2">
    <name type="scientific">Sporisorium scitamineum</name>
    <dbReference type="NCBI Taxonomy" id="49012"/>
    <lineage>
        <taxon>Eukaryota</taxon>
        <taxon>Fungi</taxon>
        <taxon>Dikarya</taxon>
        <taxon>Basidiomycota</taxon>
        <taxon>Ustilaginomycotina</taxon>
        <taxon>Ustilaginomycetes</taxon>
        <taxon>Ustilaginales</taxon>
        <taxon>Ustilaginaceae</taxon>
        <taxon>Sporisorium</taxon>
    </lineage>
</organism>
<proteinExistence type="predicted"/>
<evidence type="ECO:0000313" key="2">
    <source>
        <dbReference type="Proteomes" id="UP000242770"/>
    </source>
</evidence>
<name>A0A0F7RVX0_9BASI</name>
<gene>
    <name evidence="1" type="primary">SSCI58430.1</name>
</gene>
<dbReference type="Proteomes" id="UP000242770">
    <property type="component" value="Unassembled WGS sequence"/>
</dbReference>
<reference evidence="2" key="1">
    <citation type="submission" date="2014-06" db="EMBL/GenBank/DDBJ databases">
        <authorList>
            <person name="Berkman P.J."/>
        </authorList>
    </citation>
    <scope>NUCLEOTIDE SEQUENCE [LARGE SCALE GENOMIC DNA]</scope>
</reference>